<dbReference type="EMBL" id="JADBEB010000001">
    <property type="protein sequence ID" value="MBE1492663.1"/>
    <property type="molecule type" value="Genomic_DNA"/>
</dbReference>
<evidence type="ECO:0000313" key="3">
    <source>
        <dbReference type="EMBL" id="MBE1492663.1"/>
    </source>
</evidence>
<dbReference type="InterPro" id="IPR029058">
    <property type="entry name" value="AB_hydrolase_fold"/>
</dbReference>
<dbReference type="InterPro" id="IPR000639">
    <property type="entry name" value="Epox_hydrolase-like"/>
</dbReference>
<evidence type="ECO:0000313" key="4">
    <source>
        <dbReference type="Proteomes" id="UP000649753"/>
    </source>
</evidence>
<feature type="domain" description="AB hydrolase-1" evidence="2">
    <location>
        <begin position="42"/>
        <end position="298"/>
    </location>
</feature>
<sequence>MGTAYPRRDAEVTMPDPGSVRLADGVRLRVHTYGPDTADLTVLLLHGWTLDGRTWHRQVTALQETFGTAVRVVTYDARGHGRSGPATLHSATLAQLGDDLAEVIAEVAPTGPIVLAGHSMGGMTVMEYAHRHPGDFARRIAGLLFVSTTAEGHTHTGYGLPGPVARLLRIAELAGAGLLARCGGWRTPLPLLYALRPPLRWLLFGDACEPADIRLTTSAVARASLVSIGGFRPSIGAQSRLATLAELGDLPAAALVGDRDRLTPPPCAVSIAEALPSAELTVCPGAGHMLMLERADEVTTALLSVTTRAMSRPKVVRKATARAGVRGGRSIVKQPRRRGDRHGAACT</sequence>
<gene>
    <name evidence="3" type="ORF">H4W31_008301</name>
</gene>
<reference evidence="3" key="1">
    <citation type="submission" date="2020-10" db="EMBL/GenBank/DDBJ databases">
        <title>Sequencing the genomes of 1000 actinobacteria strains.</title>
        <authorList>
            <person name="Klenk H.-P."/>
        </authorList>
    </citation>
    <scope>NUCLEOTIDE SEQUENCE</scope>
    <source>
        <strain evidence="3">DSM 46832</strain>
    </source>
</reference>
<dbReference type="Gene3D" id="3.40.50.1820">
    <property type="entry name" value="alpha/beta hydrolase"/>
    <property type="match status" value="1"/>
</dbReference>
<dbReference type="Proteomes" id="UP000649753">
    <property type="component" value="Unassembled WGS sequence"/>
</dbReference>
<proteinExistence type="predicted"/>
<evidence type="ECO:0000259" key="2">
    <source>
        <dbReference type="Pfam" id="PF12697"/>
    </source>
</evidence>
<dbReference type="PANTHER" id="PTHR43433">
    <property type="entry name" value="HYDROLASE, ALPHA/BETA FOLD FAMILY PROTEIN"/>
    <property type="match status" value="1"/>
</dbReference>
<dbReference type="AlphaFoldDB" id="A0A927MDD3"/>
<dbReference type="InterPro" id="IPR000073">
    <property type="entry name" value="AB_hydrolase_1"/>
</dbReference>
<keyword evidence="1" id="KW-0560">Oxidoreductase</keyword>
<keyword evidence="4" id="KW-1185">Reference proteome</keyword>
<evidence type="ECO:0000256" key="1">
    <source>
        <dbReference type="ARBA" id="ARBA00022559"/>
    </source>
</evidence>
<dbReference type="InterPro" id="IPR050471">
    <property type="entry name" value="AB_hydrolase"/>
</dbReference>
<dbReference type="PRINTS" id="PR00412">
    <property type="entry name" value="EPOXHYDRLASE"/>
</dbReference>
<name>A0A927MDD3_9ACTN</name>
<accession>A0A927MDD3</accession>
<comment type="caution">
    <text evidence="3">The sequence shown here is derived from an EMBL/GenBank/DDBJ whole genome shotgun (WGS) entry which is preliminary data.</text>
</comment>
<keyword evidence="1" id="KW-0575">Peroxidase</keyword>
<organism evidence="3 4">
    <name type="scientific">Plantactinospora soyae</name>
    <dbReference type="NCBI Taxonomy" id="1544732"/>
    <lineage>
        <taxon>Bacteria</taxon>
        <taxon>Bacillati</taxon>
        <taxon>Actinomycetota</taxon>
        <taxon>Actinomycetes</taxon>
        <taxon>Micromonosporales</taxon>
        <taxon>Micromonosporaceae</taxon>
        <taxon>Plantactinospora</taxon>
    </lineage>
</organism>
<dbReference type="SUPFAM" id="SSF53474">
    <property type="entry name" value="alpha/beta-Hydrolases"/>
    <property type="match status" value="1"/>
</dbReference>
<dbReference type="PANTHER" id="PTHR43433:SF5">
    <property type="entry name" value="AB HYDROLASE-1 DOMAIN-CONTAINING PROTEIN"/>
    <property type="match status" value="1"/>
</dbReference>
<dbReference type="GO" id="GO:0004601">
    <property type="term" value="F:peroxidase activity"/>
    <property type="evidence" value="ECO:0007669"/>
    <property type="project" value="UniProtKB-KW"/>
</dbReference>
<protein>
    <submittedName>
        <fullName evidence="3">Pimeloyl-ACP methyl ester carboxylesterase</fullName>
    </submittedName>
</protein>
<dbReference type="Pfam" id="PF12697">
    <property type="entry name" value="Abhydrolase_6"/>
    <property type="match status" value="1"/>
</dbReference>